<feature type="domain" description="PDZ" evidence="2">
    <location>
        <begin position="286"/>
        <end position="374"/>
    </location>
</feature>
<dbReference type="Pfam" id="PF13650">
    <property type="entry name" value="Asp_protease_2"/>
    <property type="match status" value="1"/>
</dbReference>
<dbReference type="InterPro" id="IPR021109">
    <property type="entry name" value="Peptidase_aspartic_dom_sf"/>
</dbReference>
<dbReference type="EMBL" id="FRAA01000006">
    <property type="protein sequence ID" value="SHK56316.1"/>
    <property type="molecule type" value="Genomic_DNA"/>
</dbReference>
<dbReference type="InterPro" id="IPR001478">
    <property type="entry name" value="PDZ"/>
</dbReference>
<evidence type="ECO:0000259" key="2">
    <source>
        <dbReference type="PROSITE" id="PS50106"/>
    </source>
</evidence>
<sequence length="387" mass="42799">MRLLVILAFVCTSFLAVGQTPVKSIPFELFGDHIIIQLNVDGSEPLDFIFDSGDGLTVIDQDVAEALGLEKHDATINNGTVRGSLIKHNTLAIGDFLLEKNIKVYATDLDHLEISLGRDFDGIIGYDLMMHHAVRIDYENKIFEVYNHGEHPKVGKAIPFKLHAGIPTVEGNVILNNGETHPGSFFVMTGAGTTMDFNSPYALQYDVAHKTGDHYSYMVKSISNKETKHYEGRVQSFSFGGEKFDNIPVGISEATTGVQADKKIAGIIGNEILMRYNLEFDMPAKMIYIEKNGNYDKPFRINCSGLDVQLSPDKQKVLIHQVFENSPAEAAGIQQDDELVKLNGMSMSEVDMAEVKETLKTDGKTVELVILQDGAEKTVTLELKQLL</sequence>
<gene>
    <name evidence="3" type="ORF">SAMN04488028_10642</name>
</gene>
<dbReference type="Proteomes" id="UP000184474">
    <property type="component" value="Unassembled WGS sequence"/>
</dbReference>
<reference evidence="4" key="1">
    <citation type="submission" date="2016-11" db="EMBL/GenBank/DDBJ databases">
        <authorList>
            <person name="Varghese N."/>
            <person name="Submissions S."/>
        </authorList>
    </citation>
    <scope>NUCLEOTIDE SEQUENCE [LARGE SCALE GENOMIC DNA]</scope>
    <source>
        <strain evidence="4">DSM 26134</strain>
    </source>
</reference>
<keyword evidence="1" id="KW-0732">Signal</keyword>
<dbReference type="CDD" id="cd05483">
    <property type="entry name" value="retropepsin_like_bacteria"/>
    <property type="match status" value="1"/>
</dbReference>
<dbReference type="SUPFAM" id="SSF50156">
    <property type="entry name" value="PDZ domain-like"/>
    <property type="match status" value="1"/>
</dbReference>
<evidence type="ECO:0000313" key="4">
    <source>
        <dbReference type="Proteomes" id="UP000184474"/>
    </source>
</evidence>
<proteinExistence type="predicted"/>
<dbReference type="Gene3D" id="2.30.42.10">
    <property type="match status" value="1"/>
</dbReference>
<evidence type="ECO:0000256" key="1">
    <source>
        <dbReference type="SAM" id="SignalP"/>
    </source>
</evidence>
<protein>
    <submittedName>
        <fullName evidence="3">PDZ domain-containing protein</fullName>
    </submittedName>
</protein>
<dbReference type="InterPro" id="IPR036034">
    <property type="entry name" value="PDZ_sf"/>
</dbReference>
<dbReference type="SUPFAM" id="SSF50630">
    <property type="entry name" value="Acid proteases"/>
    <property type="match status" value="1"/>
</dbReference>
<organism evidence="3 4">
    <name type="scientific">Reichenbachiella agariperforans</name>
    <dbReference type="NCBI Taxonomy" id="156994"/>
    <lineage>
        <taxon>Bacteria</taxon>
        <taxon>Pseudomonadati</taxon>
        <taxon>Bacteroidota</taxon>
        <taxon>Cytophagia</taxon>
        <taxon>Cytophagales</taxon>
        <taxon>Reichenbachiellaceae</taxon>
        <taxon>Reichenbachiella</taxon>
    </lineage>
</organism>
<feature type="signal peptide" evidence="1">
    <location>
        <begin position="1"/>
        <end position="18"/>
    </location>
</feature>
<keyword evidence="4" id="KW-1185">Reference proteome</keyword>
<evidence type="ECO:0000313" key="3">
    <source>
        <dbReference type="EMBL" id="SHK56316.1"/>
    </source>
</evidence>
<dbReference type="STRING" id="156994.SAMN04488028_10642"/>
<dbReference type="Pfam" id="PF00595">
    <property type="entry name" value="PDZ"/>
    <property type="match status" value="1"/>
</dbReference>
<dbReference type="AlphaFoldDB" id="A0A1M6THL3"/>
<dbReference type="PROSITE" id="PS50106">
    <property type="entry name" value="PDZ"/>
    <property type="match status" value="1"/>
</dbReference>
<dbReference type="Gene3D" id="2.40.70.10">
    <property type="entry name" value="Acid Proteases"/>
    <property type="match status" value="2"/>
</dbReference>
<name>A0A1M6THL3_REIAG</name>
<feature type="chain" id="PRO_5013133383" evidence="1">
    <location>
        <begin position="19"/>
        <end position="387"/>
    </location>
</feature>
<dbReference type="InterPro" id="IPR034122">
    <property type="entry name" value="Retropepsin-like_bacterial"/>
</dbReference>
<dbReference type="RefSeq" id="WP_084190581.1">
    <property type="nucleotide sequence ID" value="NZ_FRAA01000006.1"/>
</dbReference>
<dbReference type="SMART" id="SM00228">
    <property type="entry name" value="PDZ"/>
    <property type="match status" value="1"/>
</dbReference>
<accession>A0A1M6THL3</accession>